<dbReference type="eggNOG" id="COG4886">
    <property type="taxonomic scope" value="Bacteria"/>
</dbReference>
<dbReference type="SUPFAM" id="SSF52058">
    <property type="entry name" value="L domain-like"/>
    <property type="match status" value="1"/>
</dbReference>
<dbReference type="Gene3D" id="3.80.10.10">
    <property type="entry name" value="Ribonuclease Inhibitor"/>
    <property type="match status" value="1"/>
</dbReference>
<proteinExistence type="predicted"/>
<evidence type="ECO:0000313" key="2">
    <source>
        <dbReference type="Proteomes" id="UP000004893"/>
    </source>
</evidence>
<gene>
    <name evidence="1" type="ORF">CLOHYLEM_07850</name>
</gene>
<dbReference type="PANTHER" id="PTHR45661:SF3">
    <property type="entry name" value="IG-LIKE DOMAIN-CONTAINING PROTEIN"/>
    <property type="match status" value="1"/>
</dbReference>
<sequence>PADVAIGNYMFLGCNSLATLSVAGNINARGGVIDLTGFTAAYGYNAFAGCTSIKEVKLPADVAISDFMFIACKNLATLSVAGNINAQEGVIDLTGFTAAYGGSAFASCTSIKEVKLPADVAIGGYMFSSCESLATLSVAGNINAQGGVIDLTGFTATYSESAFGACDSIKEVKLPADVAISDFMFIACRNLATL</sequence>
<dbReference type="RefSeq" id="WP_006445191.1">
    <property type="nucleotide sequence ID" value="NZ_GG657814.1"/>
</dbReference>
<dbReference type="HOGENOM" id="CLU_1405189_0_0_9"/>
<organism evidence="1 2">
    <name type="scientific">[Clostridium] hylemonae DSM 15053</name>
    <dbReference type="NCBI Taxonomy" id="553973"/>
    <lineage>
        <taxon>Bacteria</taxon>
        <taxon>Bacillati</taxon>
        <taxon>Bacillota</taxon>
        <taxon>Clostridia</taxon>
        <taxon>Lachnospirales</taxon>
        <taxon>Lachnospiraceae</taxon>
    </lineage>
</organism>
<dbReference type="InterPro" id="IPR026906">
    <property type="entry name" value="LRR_5"/>
</dbReference>
<comment type="caution">
    <text evidence="1">The sequence shown here is derived from an EMBL/GenBank/DDBJ whole genome shotgun (WGS) entry which is preliminary data.</text>
</comment>
<dbReference type="STRING" id="553973.CLOHYLEM_07850"/>
<reference evidence="1" key="1">
    <citation type="submission" date="2009-02" db="EMBL/GenBank/DDBJ databases">
        <authorList>
            <person name="Fulton L."/>
            <person name="Clifton S."/>
            <person name="Fulton B."/>
            <person name="Xu J."/>
            <person name="Minx P."/>
            <person name="Pepin K.H."/>
            <person name="Johnson M."/>
            <person name="Bhonagiri V."/>
            <person name="Nash W.E."/>
            <person name="Mardis E.R."/>
            <person name="Wilson R.K."/>
        </authorList>
    </citation>
    <scope>NUCLEOTIDE SEQUENCE [LARGE SCALE GENOMIC DNA]</scope>
    <source>
        <strain evidence="1">DSM 15053</strain>
    </source>
</reference>
<keyword evidence="2" id="KW-1185">Reference proteome</keyword>
<name>C0C6W1_9FIRM</name>
<dbReference type="InterPro" id="IPR053139">
    <property type="entry name" value="Surface_bspA-like"/>
</dbReference>
<feature type="non-terminal residue" evidence="1">
    <location>
        <position position="194"/>
    </location>
</feature>
<dbReference type="InterPro" id="IPR032675">
    <property type="entry name" value="LRR_dom_sf"/>
</dbReference>
<dbReference type="Pfam" id="PF13306">
    <property type="entry name" value="LRR_5"/>
    <property type="match status" value="3"/>
</dbReference>
<dbReference type="AlphaFoldDB" id="C0C6W1"/>
<dbReference type="EMBL" id="ABYI02000100">
    <property type="protein sequence ID" value="EEG72087.1"/>
    <property type="molecule type" value="Genomic_DNA"/>
</dbReference>
<reference evidence="1" key="2">
    <citation type="submission" date="2013-06" db="EMBL/GenBank/DDBJ databases">
        <title>Draft genome sequence of Clostridium hylemonae (DSM 15053).</title>
        <authorList>
            <person name="Sudarsanam P."/>
            <person name="Ley R."/>
            <person name="Guruge J."/>
            <person name="Turnbaugh P.J."/>
            <person name="Mahowald M."/>
            <person name="Liep D."/>
            <person name="Gordon J."/>
        </authorList>
    </citation>
    <scope>NUCLEOTIDE SEQUENCE</scope>
    <source>
        <strain evidence="1">DSM 15053</strain>
    </source>
</reference>
<protein>
    <submittedName>
        <fullName evidence="1">Uncharacterized protein</fullName>
    </submittedName>
</protein>
<accession>C0C6W1</accession>
<dbReference type="Proteomes" id="UP000004893">
    <property type="component" value="Unassembled WGS sequence"/>
</dbReference>
<feature type="non-terminal residue" evidence="1">
    <location>
        <position position="1"/>
    </location>
</feature>
<dbReference type="PANTHER" id="PTHR45661">
    <property type="entry name" value="SURFACE ANTIGEN"/>
    <property type="match status" value="1"/>
</dbReference>
<evidence type="ECO:0000313" key="1">
    <source>
        <dbReference type="EMBL" id="EEG72087.1"/>
    </source>
</evidence>